<keyword evidence="3" id="KW-1185">Reference proteome</keyword>
<dbReference type="Proteomes" id="UP000027129">
    <property type="component" value="Unassembled WGS sequence"/>
</dbReference>
<dbReference type="Pfam" id="PF01248">
    <property type="entry name" value="Ribosomal_L7Ae"/>
    <property type="match status" value="1"/>
</dbReference>
<reference evidence="2 3" key="1">
    <citation type="submission" date="2014-04" db="EMBL/GenBank/DDBJ databases">
        <title>Draft Genome Sequence of Lactobacillus animalis 381-IL-28.</title>
        <authorList>
            <person name="Sturino J.M."/>
            <person name="Rajendran M."/>
            <person name="Altermann E."/>
        </authorList>
    </citation>
    <scope>NUCLEOTIDE SEQUENCE [LARGE SCALE GENOMIC DNA]</scope>
    <source>
        <strain evidence="2 3">381-IL-28</strain>
    </source>
</reference>
<dbReference type="SUPFAM" id="SSF55315">
    <property type="entry name" value="L30e-like"/>
    <property type="match status" value="1"/>
</dbReference>
<organism evidence="2 3">
    <name type="scientific">Ligilactobacillus animalis</name>
    <dbReference type="NCBI Taxonomy" id="1605"/>
    <lineage>
        <taxon>Bacteria</taxon>
        <taxon>Bacillati</taxon>
        <taxon>Bacillota</taxon>
        <taxon>Bacilli</taxon>
        <taxon>Lactobacillales</taxon>
        <taxon>Lactobacillaceae</taxon>
        <taxon>Ligilactobacillus</taxon>
    </lineage>
</organism>
<feature type="domain" description="Ribosomal protein eL8/eL30/eS12/Gadd45" evidence="1">
    <location>
        <begin position="22"/>
        <end position="107"/>
    </location>
</feature>
<evidence type="ECO:0000313" key="3">
    <source>
        <dbReference type="Proteomes" id="UP000027129"/>
    </source>
</evidence>
<keyword evidence="2" id="KW-0689">Ribosomal protein</keyword>
<dbReference type="EMBL" id="JMHU01000008">
    <property type="protein sequence ID" value="KDA45888.1"/>
    <property type="molecule type" value="Genomic_DNA"/>
</dbReference>
<keyword evidence="2" id="KW-0687">Ribonucleoprotein</keyword>
<proteinExistence type="predicted"/>
<comment type="caution">
    <text evidence="2">The sequence shown here is derived from an EMBL/GenBank/DDBJ whole genome shotgun (WGS) entry which is preliminary data.</text>
</comment>
<sequence>MSITKLHEQSYLAMENKIQQQKALNLLGLARKAGKLTTGQDLVLAAIRSGKAKVVLMANDCGQSTQKKFTDKCKSYDVALTTEFTKQELSAAIGAKRSLIAVTDPGFGKKIRQLLFS</sequence>
<gene>
    <name evidence="2" type="ORF">Lani381_0924</name>
</gene>
<evidence type="ECO:0000313" key="2">
    <source>
        <dbReference type="EMBL" id="KDA45888.1"/>
    </source>
</evidence>
<dbReference type="InterPro" id="IPR029064">
    <property type="entry name" value="Ribosomal_eL30-like_sf"/>
</dbReference>
<name>A0ABR4RP62_9LACO</name>
<dbReference type="GO" id="GO:0005840">
    <property type="term" value="C:ribosome"/>
    <property type="evidence" value="ECO:0007669"/>
    <property type="project" value="UniProtKB-KW"/>
</dbReference>
<evidence type="ECO:0000259" key="1">
    <source>
        <dbReference type="Pfam" id="PF01248"/>
    </source>
</evidence>
<dbReference type="InterPro" id="IPR004038">
    <property type="entry name" value="Ribosomal_eL8/eL30/eS12/Gad45"/>
</dbReference>
<protein>
    <submittedName>
        <fullName evidence="2">50S ribosomal protein L7Ae</fullName>
    </submittedName>
</protein>
<dbReference type="Gene3D" id="3.30.1330.30">
    <property type="match status" value="1"/>
</dbReference>
<accession>A0ABR4RP62</accession>